<dbReference type="EMBL" id="JBJUIK010000001">
    <property type="protein sequence ID" value="KAL3537055.1"/>
    <property type="molecule type" value="Genomic_DNA"/>
</dbReference>
<feature type="region of interest" description="Disordered" evidence="1">
    <location>
        <begin position="204"/>
        <end position="231"/>
    </location>
</feature>
<feature type="compositionally biased region" description="Low complexity" evidence="1">
    <location>
        <begin position="396"/>
        <end position="411"/>
    </location>
</feature>
<dbReference type="InterPro" id="IPR012438">
    <property type="entry name" value="DUF1639"/>
</dbReference>
<feature type="compositionally biased region" description="Basic and acidic residues" evidence="1">
    <location>
        <begin position="382"/>
        <end position="394"/>
    </location>
</feature>
<feature type="region of interest" description="Disordered" evidence="1">
    <location>
        <begin position="382"/>
        <end position="413"/>
    </location>
</feature>
<dbReference type="PANTHER" id="PTHR33130:SF43">
    <property type="entry name" value="OS01G0688600 PROTEIN"/>
    <property type="match status" value="1"/>
</dbReference>
<dbReference type="Proteomes" id="UP001630127">
    <property type="component" value="Unassembled WGS sequence"/>
</dbReference>
<protein>
    <submittedName>
        <fullName evidence="2">Uncharacterized protein</fullName>
    </submittedName>
</protein>
<evidence type="ECO:0000313" key="3">
    <source>
        <dbReference type="Proteomes" id="UP001630127"/>
    </source>
</evidence>
<comment type="caution">
    <text evidence="2">The sequence shown here is derived from an EMBL/GenBank/DDBJ whole genome shotgun (WGS) entry which is preliminary data.</text>
</comment>
<keyword evidence="3" id="KW-1185">Reference proteome</keyword>
<evidence type="ECO:0000313" key="2">
    <source>
        <dbReference type="EMBL" id="KAL3537055.1"/>
    </source>
</evidence>
<feature type="compositionally biased region" description="Pro residues" evidence="1">
    <location>
        <begin position="1"/>
        <end position="13"/>
    </location>
</feature>
<dbReference type="PANTHER" id="PTHR33130">
    <property type="entry name" value="PUTATIVE (DUF1639)-RELATED"/>
    <property type="match status" value="1"/>
</dbReference>
<feature type="compositionally biased region" description="Low complexity" evidence="1">
    <location>
        <begin position="37"/>
        <end position="58"/>
    </location>
</feature>
<dbReference type="AlphaFoldDB" id="A0ABD3B0K3"/>
<evidence type="ECO:0000256" key="1">
    <source>
        <dbReference type="SAM" id="MobiDB-lite"/>
    </source>
</evidence>
<sequence>MSPPIQPPPPPPRSQRSLHYFELPSDLKWSSKRRSAKNNSRGHGVAKSSSSSKQKSISTNVSVAVSGQSTLEKSDIVDWLHGNLIKPPSASSSWGSSSLHPNINTTTYSDSNSSIQRTSSPFRFKIKIPNSTKEVQSSFSSWHVPESAISSRGTCWSPRVHAKQMDSSSFNMFPSRFATGDINKGNVKDNIIENFEGKMSILDTHTKKGEEKHNSEQDRKRSKDGKPMKTNVHNFKKTHKRVEENRKKIQIPDEEYKSIDVLDRDKFDAINDNNWNFGTRKLHKKSQILNLEKNVVSPAKDQERSAQENKDEKEIRLPKFSLQLTPQEIADDLFAMTGRRPSRKPKKRTKNVQRQVEELTPGLWLESIDADRYKVNKNIREARSAKNNSREHRVAKSSSSSKQKSVSTNVSLAVSGQSTLEKYDIVD</sequence>
<dbReference type="Pfam" id="PF07797">
    <property type="entry name" value="DUF1639"/>
    <property type="match status" value="1"/>
</dbReference>
<feature type="region of interest" description="Disordered" evidence="1">
    <location>
        <begin position="1"/>
        <end position="65"/>
    </location>
</feature>
<accession>A0ABD3B0K3</accession>
<reference evidence="2 3" key="1">
    <citation type="submission" date="2024-11" db="EMBL/GenBank/DDBJ databases">
        <title>A near-complete genome assembly of Cinchona calisaya.</title>
        <authorList>
            <person name="Lian D.C."/>
            <person name="Zhao X.W."/>
            <person name="Wei L."/>
        </authorList>
    </citation>
    <scope>NUCLEOTIDE SEQUENCE [LARGE SCALE GENOMIC DNA]</scope>
    <source>
        <tissue evidence="2">Nenye</tissue>
    </source>
</reference>
<gene>
    <name evidence="2" type="ORF">ACH5RR_000421</name>
</gene>
<organism evidence="2 3">
    <name type="scientific">Cinchona calisaya</name>
    <dbReference type="NCBI Taxonomy" id="153742"/>
    <lineage>
        <taxon>Eukaryota</taxon>
        <taxon>Viridiplantae</taxon>
        <taxon>Streptophyta</taxon>
        <taxon>Embryophyta</taxon>
        <taxon>Tracheophyta</taxon>
        <taxon>Spermatophyta</taxon>
        <taxon>Magnoliopsida</taxon>
        <taxon>eudicotyledons</taxon>
        <taxon>Gunneridae</taxon>
        <taxon>Pentapetalae</taxon>
        <taxon>asterids</taxon>
        <taxon>lamiids</taxon>
        <taxon>Gentianales</taxon>
        <taxon>Rubiaceae</taxon>
        <taxon>Cinchonoideae</taxon>
        <taxon>Cinchoneae</taxon>
        <taxon>Cinchona</taxon>
    </lineage>
</organism>
<proteinExistence type="predicted"/>
<feature type="compositionally biased region" description="Basic and acidic residues" evidence="1">
    <location>
        <begin position="204"/>
        <end position="227"/>
    </location>
</feature>
<name>A0ABD3B0K3_9GENT</name>